<gene>
    <name evidence="1" type="ORF">N825_22460</name>
</gene>
<reference evidence="1 2" key="1">
    <citation type="submission" date="2013-08" db="EMBL/GenBank/DDBJ databases">
        <title>The genome sequence of Skermanella stibiiresistens.</title>
        <authorList>
            <person name="Zhu W."/>
            <person name="Wang G."/>
        </authorList>
    </citation>
    <scope>NUCLEOTIDE SEQUENCE [LARGE SCALE GENOMIC DNA]</scope>
    <source>
        <strain evidence="1 2">SB22</strain>
    </source>
</reference>
<dbReference type="EMBL" id="AVFL01000041">
    <property type="protein sequence ID" value="EWY36519.1"/>
    <property type="molecule type" value="Genomic_DNA"/>
</dbReference>
<dbReference type="AlphaFoldDB" id="W9GRV5"/>
<sequence length="36" mass="4041">MDGEESIMSDKPNRPVPLEDRLCYSVYSAGLVIQRA</sequence>
<evidence type="ECO:0000313" key="1">
    <source>
        <dbReference type="EMBL" id="EWY36519.1"/>
    </source>
</evidence>
<evidence type="ECO:0000313" key="2">
    <source>
        <dbReference type="Proteomes" id="UP000019486"/>
    </source>
</evidence>
<proteinExistence type="predicted"/>
<comment type="caution">
    <text evidence="1">The sequence shown here is derived from an EMBL/GenBank/DDBJ whole genome shotgun (WGS) entry which is preliminary data.</text>
</comment>
<keyword evidence="2" id="KW-1185">Reference proteome</keyword>
<dbReference type="Proteomes" id="UP000019486">
    <property type="component" value="Unassembled WGS sequence"/>
</dbReference>
<name>W9GRV5_9PROT</name>
<accession>W9GRV5</accession>
<protein>
    <submittedName>
        <fullName evidence="1">Uncharacterized protein</fullName>
    </submittedName>
</protein>
<organism evidence="1 2">
    <name type="scientific">Skermanella stibiiresistens SB22</name>
    <dbReference type="NCBI Taxonomy" id="1385369"/>
    <lineage>
        <taxon>Bacteria</taxon>
        <taxon>Pseudomonadati</taxon>
        <taxon>Pseudomonadota</taxon>
        <taxon>Alphaproteobacteria</taxon>
        <taxon>Rhodospirillales</taxon>
        <taxon>Azospirillaceae</taxon>
        <taxon>Skermanella</taxon>
    </lineage>
</organism>